<keyword evidence="10" id="KW-1185">Reference proteome</keyword>
<evidence type="ECO:0000256" key="3">
    <source>
        <dbReference type="ARBA" id="ARBA00022741"/>
    </source>
</evidence>
<feature type="region of interest" description="Disordered" evidence="7">
    <location>
        <begin position="1"/>
        <end position="24"/>
    </location>
</feature>
<feature type="region of interest" description="Disordered" evidence="7">
    <location>
        <begin position="610"/>
        <end position="633"/>
    </location>
</feature>
<evidence type="ECO:0000259" key="8">
    <source>
        <dbReference type="PROSITE" id="PS50011"/>
    </source>
</evidence>
<comment type="similarity">
    <text evidence="1">Belongs to the protein kinase superfamily. STE Ser/Thr protein kinase family. STE20 subfamily.</text>
</comment>
<gene>
    <name evidence="9" type="ORF">WJX73_001626</name>
</gene>
<name>A0AAW1Q321_9CHLO</name>
<dbReference type="InterPro" id="IPR007461">
    <property type="entry name" value="Ysc84_actin-binding"/>
</dbReference>
<dbReference type="Pfam" id="PF04366">
    <property type="entry name" value="Ysc84"/>
    <property type="match status" value="1"/>
</dbReference>
<reference evidence="9 10" key="1">
    <citation type="journal article" date="2024" name="Nat. Commun.">
        <title>Phylogenomics reveals the evolutionary origins of lichenization in chlorophyte algae.</title>
        <authorList>
            <person name="Puginier C."/>
            <person name="Libourel C."/>
            <person name="Otte J."/>
            <person name="Skaloud P."/>
            <person name="Haon M."/>
            <person name="Grisel S."/>
            <person name="Petersen M."/>
            <person name="Berrin J.G."/>
            <person name="Delaux P.M."/>
            <person name="Dal Grande F."/>
            <person name="Keller J."/>
        </authorList>
    </citation>
    <scope>NUCLEOTIDE SEQUENCE [LARGE SCALE GENOMIC DNA]</scope>
    <source>
        <strain evidence="9 10">SAG 2036</strain>
    </source>
</reference>
<sequence>MSGTHLHKLRRSSRSEVPEASQHPVPVEYASAASGYSLISMVGYGASSQVWLAETGGNKVAVKVIDLEKFDGMLDKADGSVLTLLQSAYPQGLDEGAAAAIMKPVLKALDYLHSSSPPILHRDVKAGNILIDAPRGRVLLADLGVAAAQQQCFGDGGGIPKTGQYLHRFSYVGSPAWMAPEVMEQCDRGHDQAADLYSFGITLIELVCGRAPFTELPFMVQAVSKLQHDAPTLASMNCGKTFSPEIEDVVAKCLCRDPERRQSAATLLKHPFFKNVHSKQLREVLQTLMAQVAPLSERLEKVCDIAKGGSSGNLKSGGGLLRRHQDWQRLESLRALDGGKSLERLTPEHASRILDTIMALPAKQKKRTKHLLMPKVFRRSISPLSTVHHVGKEALSKVFETVPSFGQSHSAPDLHKPPEQHWIPLEAFRLSPAIAIGSSNVGGIGFQATFGSTMLFARLECNGGMIWAGPAYFYLTTAVSAIGVGDYRRDRVVLVPTAEMLHSLKSREINGPGNVDLKVMGQLDWGYDEIMSWVHKAQREERCTCLMFATEEGSHLGLTLPRASIHPDHDANEKLYGRPCTPTEIFEGKLPPPPQFERIIAQLRALDAAAQSELQDAGAETTDGTPDTVSTST</sequence>
<evidence type="ECO:0000256" key="1">
    <source>
        <dbReference type="ARBA" id="ARBA00008874"/>
    </source>
</evidence>
<keyword evidence="4" id="KW-0418">Kinase</keyword>
<evidence type="ECO:0000313" key="9">
    <source>
        <dbReference type="EMBL" id="KAK9814898.1"/>
    </source>
</evidence>
<keyword evidence="3 6" id="KW-0547">Nucleotide-binding</keyword>
<dbReference type="PANTHER" id="PTHR48014">
    <property type="entry name" value="SERINE/THREONINE-PROTEIN KINASE FRAY2"/>
    <property type="match status" value="1"/>
</dbReference>
<evidence type="ECO:0000256" key="5">
    <source>
        <dbReference type="ARBA" id="ARBA00022840"/>
    </source>
</evidence>
<feature type="binding site" evidence="6">
    <location>
        <position position="63"/>
    </location>
    <ligand>
        <name>ATP</name>
        <dbReference type="ChEBI" id="CHEBI:30616"/>
    </ligand>
</feature>
<dbReference type="GO" id="GO:0004672">
    <property type="term" value="F:protein kinase activity"/>
    <property type="evidence" value="ECO:0007669"/>
    <property type="project" value="InterPro"/>
</dbReference>
<feature type="compositionally biased region" description="Polar residues" evidence="7">
    <location>
        <begin position="622"/>
        <end position="633"/>
    </location>
</feature>
<dbReference type="PANTHER" id="PTHR48014:SF21">
    <property type="entry name" value="SERINE_THREONINE-PROTEIN KINASE FRAY2"/>
    <property type="match status" value="1"/>
</dbReference>
<feature type="domain" description="Protein kinase" evidence="8">
    <location>
        <begin position="1"/>
        <end position="273"/>
    </location>
</feature>
<dbReference type="GO" id="GO:0005524">
    <property type="term" value="F:ATP binding"/>
    <property type="evidence" value="ECO:0007669"/>
    <property type="project" value="UniProtKB-UniRule"/>
</dbReference>
<keyword evidence="2" id="KW-0808">Transferase</keyword>
<dbReference type="AlphaFoldDB" id="A0AAW1Q321"/>
<evidence type="ECO:0000256" key="7">
    <source>
        <dbReference type="SAM" id="MobiDB-lite"/>
    </source>
</evidence>
<dbReference type="SMART" id="SM00220">
    <property type="entry name" value="S_TKc"/>
    <property type="match status" value="1"/>
</dbReference>
<dbReference type="PROSITE" id="PS00108">
    <property type="entry name" value="PROTEIN_KINASE_ST"/>
    <property type="match status" value="1"/>
</dbReference>
<evidence type="ECO:0000313" key="10">
    <source>
        <dbReference type="Proteomes" id="UP001465755"/>
    </source>
</evidence>
<dbReference type="InterPro" id="IPR008271">
    <property type="entry name" value="Ser/Thr_kinase_AS"/>
</dbReference>
<dbReference type="Pfam" id="PF00069">
    <property type="entry name" value="Pkinase"/>
    <property type="match status" value="1"/>
</dbReference>
<dbReference type="PROSITE" id="PS00107">
    <property type="entry name" value="PROTEIN_KINASE_ATP"/>
    <property type="match status" value="1"/>
</dbReference>
<keyword evidence="5 6" id="KW-0067">ATP-binding</keyword>
<evidence type="ECO:0000256" key="2">
    <source>
        <dbReference type="ARBA" id="ARBA00022679"/>
    </source>
</evidence>
<comment type="caution">
    <text evidence="9">The sequence shown here is derived from an EMBL/GenBank/DDBJ whole genome shotgun (WGS) entry which is preliminary data.</text>
</comment>
<dbReference type="SUPFAM" id="SSF56112">
    <property type="entry name" value="Protein kinase-like (PK-like)"/>
    <property type="match status" value="1"/>
</dbReference>
<dbReference type="InterPro" id="IPR011009">
    <property type="entry name" value="Kinase-like_dom_sf"/>
</dbReference>
<evidence type="ECO:0000256" key="6">
    <source>
        <dbReference type="PROSITE-ProRule" id="PRU10141"/>
    </source>
</evidence>
<dbReference type="InterPro" id="IPR017441">
    <property type="entry name" value="Protein_kinase_ATP_BS"/>
</dbReference>
<proteinExistence type="inferred from homology"/>
<dbReference type="PROSITE" id="PS50011">
    <property type="entry name" value="PROTEIN_KINASE_DOM"/>
    <property type="match status" value="1"/>
</dbReference>
<feature type="compositionally biased region" description="Basic residues" evidence="7">
    <location>
        <begin position="1"/>
        <end position="12"/>
    </location>
</feature>
<accession>A0AAW1Q321</accession>
<dbReference type="Proteomes" id="UP001465755">
    <property type="component" value="Unassembled WGS sequence"/>
</dbReference>
<dbReference type="InterPro" id="IPR000719">
    <property type="entry name" value="Prot_kinase_dom"/>
</dbReference>
<dbReference type="Gene3D" id="1.10.510.10">
    <property type="entry name" value="Transferase(Phosphotransferase) domain 1"/>
    <property type="match status" value="1"/>
</dbReference>
<dbReference type="EMBL" id="JALJOQ010000001">
    <property type="protein sequence ID" value="KAK9814898.1"/>
    <property type="molecule type" value="Genomic_DNA"/>
</dbReference>
<dbReference type="GO" id="GO:0043539">
    <property type="term" value="F:protein serine/threonine kinase activator activity"/>
    <property type="evidence" value="ECO:0007669"/>
    <property type="project" value="InterPro"/>
</dbReference>
<organism evidence="9 10">
    <name type="scientific">Symbiochloris irregularis</name>
    <dbReference type="NCBI Taxonomy" id="706552"/>
    <lineage>
        <taxon>Eukaryota</taxon>
        <taxon>Viridiplantae</taxon>
        <taxon>Chlorophyta</taxon>
        <taxon>core chlorophytes</taxon>
        <taxon>Trebouxiophyceae</taxon>
        <taxon>Trebouxiales</taxon>
        <taxon>Trebouxiaceae</taxon>
        <taxon>Symbiochloris</taxon>
    </lineage>
</organism>
<protein>
    <recommendedName>
        <fullName evidence="8">Protein kinase domain-containing protein</fullName>
    </recommendedName>
</protein>
<evidence type="ECO:0000256" key="4">
    <source>
        <dbReference type="ARBA" id="ARBA00022777"/>
    </source>
</evidence>
<dbReference type="InterPro" id="IPR047173">
    <property type="entry name" value="STRAD_A/B-like"/>
</dbReference>